<accession>A0A9D1QRS6</accession>
<dbReference type="CDD" id="cd04301">
    <property type="entry name" value="NAT_SF"/>
    <property type="match status" value="1"/>
</dbReference>
<feature type="domain" description="N-acetyltransferase" evidence="3">
    <location>
        <begin position="1"/>
        <end position="146"/>
    </location>
</feature>
<reference evidence="4" key="2">
    <citation type="submission" date="2021-04" db="EMBL/GenBank/DDBJ databases">
        <authorList>
            <person name="Gilroy R."/>
        </authorList>
    </citation>
    <scope>NUCLEOTIDE SEQUENCE</scope>
    <source>
        <strain evidence="4">CHK173-259</strain>
    </source>
</reference>
<proteinExistence type="predicted"/>
<comment type="caution">
    <text evidence="4">The sequence shown here is derived from an EMBL/GenBank/DDBJ whole genome shotgun (WGS) entry which is preliminary data.</text>
</comment>
<reference evidence="4" key="1">
    <citation type="journal article" date="2021" name="PeerJ">
        <title>Extensive microbial diversity within the chicken gut microbiome revealed by metagenomics and culture.</title>
        <authorList>
            <person name="Gilroy R."/>
            <person name="Ravi A."/>
            <person name="Getino M."/>
            <person name="Pursley I."/>
            <person name="Horton D.L."/>
            <person name="Alikhan N.F."/>
            <person name="Baker D."/>
            <person name="Gharbi K."/>
            <person name="Hall N."/>
            <person name="Watson M."/>
            <person name="Adriaenssens E.M."/>
            <person name="Foster-Nyarko E."/>
            <person name="Jarju S."/>
            <person name="Secka A."/>
            <person name="Antonio M."/>
            <person name="Oren A."/>
            <person name="Chaudhuri R.R."/>
            <person name="La Ragione R."/>
            <person name="Hildebrand F."/>
            <person name="Pallen M.J."/>
        </authorList>
    </citation>
    <scope>NUCLEOTIDE SEQUENCE</scope>
    <source>
        <strain evidence="4">CHK173-259</strain>
    </source>
</reference>
<keyword evidence="2" id="KW-0012">Acyltransferase</keyword>
<dbReference type="PANTHER" id="PTHR43800">
    <property type="entry name" value="PEPTIDYL-LYSINE N-ACETYLTRANSFERASE YJAB"/>
    <property type="match status" value="1"/>
</dbReference>
<evidence type="ECO:0000256" key="1">
    <source>
        <dbReference type="ARBA" id="ARBA00022679"/>
    </source>
</evidence>
<dbReference type="Proteomes" id="UP000886822">
    <property type="component" value="Unassembled WGS sequence"/>
</dbReference>
<dbReference type="Pfam" id="PF13673">
    <property type="entry name" value="Acetyltransf_10"/>
    <property type="match status" value="1"/>
</dbReference>
<dbReference type="Gene3D" id="3.40.630.30">
    <property type="match status" value="1"/>
</dbReference>
<evidence type="ECO:0000259" key="3">
    <source>
        <dbReference type="PROSITE" id="PS51186"/>
    </source>
</evidence>
<sequence>MTIAAVTDRTPALMAQLVAVWEGSVRATHDFLTEDEIQAIKTYVPQALAAVEHLVVAYDAADQPVAFMGCHDQQLEMLFVAPSQRGQGLGKQLLTVAMQQYQVTQLVVNEQNPQARGFYEHCGFHVVRRSELDEQGQPYPILVMARASV</sequence>
<name>A0A9D1QRS6_9LACO</name>
<organism evidence="4 5">
    <name type="scientific">Candidatus Levilactobacillus faecigallinarum</name>
    <dbReference type="NCBI Taxonomy" id="2838638"/>
    <lineage>
        <taxon>Bacteria</taxon>
        <taxon>Bacillati</taxon>
        <taxon>Bacillota</taxon>
        <taxon>Bacilli</taxon>
        <taxon>Lactobacillales</taxon>
        <taxon>Lactobacillaceae</taxon>
        <taxon>Levilactobacillus</taxon>
    </lineage>
</organism>
<dbReference type="EMBL" id="DXGJ01000024">
    <property type="protein sequence ID" value="HIW71604.1"/>
    <property type="molecule type" value="Genomic_DNA"/>
</dbReference>
<dbReference type="PROSITE" id="PS51186">
    <property type="entry name" value="GNAT"/>
    <property type="match status" value="1"/>
</dbReference>
<evidence type="ECO:0000256" key="2">
    <source>
        <dbReference type="ARBA" id="ARBA00023315"/>
    </source>
</evidence>
<dbReference type="InterPro" id="IPR000182">
    <property type="entry name" value="GNAT_dom"/>
</dbReference>
<dbReference type="PANTHER" id="PTHR43800:SF1">
    <property type="entry name" value="PEPTIDYL-LYSINE N-ACETYLTRANSFERASE YJAB"/>
    <property type="match status" value="1"/>
</dbReference>
<dbReference type="GO" id="GO:0016747">
    <property type="term" value="F:acyltransferase activity, transferring groups other than amino-acyl groups"/>
    <property type="evidence" value="ECO:0007669"/>
    <property type="project" value="InterPro"/>
</dbReference>
<gene>
    <name evidence="4" type="ORF">H9875_03160</name>
</gene>
<dbReference type="SUPFAM" id="SSF55729">
    <property type="entry name" value="Acyl-CoA N-acyltransferases (Nat)"/>
    <property type="match status" value="1"/>
</dbReference>
<dbReference type="AlphaFoldDB" id="A0A9D1QRS6"/>
<evidence type="ECO:0000313" key="4">
    <source>
        <dbReference type="EMBL" id="HIW71604.1"/>
    </source>
</evidence>
<dbReference type="InterPro" id="IPR016181">
    <property type="entry name" value="Acyl_CoA_acyltransferase"/>
</dbReference>
<protein>
    <submittedName>
        <fullName evidence="4">Acetyltransferase</fullName>
    </submittedName>
</protein>
<evidence type="ECO:0000313" key="5">
    <source>
        <dbReference type="Proteomes" id="UP000886822"/>
    </source>
</evidence>
<keyword evidence="1" id="KW-0808">Transferase</keyword>
<dbReference type="NCBIfam" id="NF007807">
    <property type="entry name" value="PRK10514.1"/>
    <property type="match status" value="1"/>
</dbReference>